<reference evidence="2" key="1">
    <citation type="submission" date="2017-11" db="EMBL/GenBank/DDBJ databases">
        <authorList>
            <person name="Kuznetsova I."/>
            <person name="Sazanova A."/>
            <person name="Chirak E."/>
            <person name="Safronova V."/>
            <person name="Willems A."/>
        </authorList>
    </citation>
    <scope>NUCLEOTIDE SEQUENCE [LARGE SCALE GENOMIC DNA]</scope>
    <source>
        <strain evidence="2">PEPV15</strain>
    </source>
</reference>
<keyword evidence="2" id="KW-1185">Reference proteome</keyword>
<dbReference type="AlphaFoldDB" id="A0A2P7AZI4"/>
<accession>A0A2P7AZI4</accession>
<evidence type="ECO:0000313" key="1">
    <source>
        <dbReference type="EMBL" id="PSH59622.1"/>
    </source>
</evidence>
<gene>
    <name evidence="1" type="ORF">CU100_02260</name>
</gene>
<name>A0A2P7AZI4_9HYPH</name>
<comment type="caution">
    <text evidence="1">The sequence shown here is derived from an EMBL/GenBank/DDBJ whole genome shotgun (WGS) entry which is preliminary data.</text>
</comment>
<dbReference type="EMBL" id="PGGN01000001">
    <property type="protein sequence ID" value="PSH59622.1"/>
    <property type="molecule type" value="Genomic_DNA"/>
</dbReference>
<dbReference type="Proteomes" id="UP000241158">
    <property type="component" value="Unassembled WGS sequence"/>
</dbReference>
<protein>
    <submittedName>
        <fullName evidence="1">Uncharacterized protein</fullName>
    </submittedName>
</protein>
<sequence>MATLHPTGICCPAKKFAGIIAIIAENCARAIHHPIDIHPLLMVEKFTVCMSCVKKLFNPLQLARANLVKSSKRFDGDKRSVLDLPILFPAIGAVYMKKPAGLHRRVSMSLN</sequence>
<proteinExistence type="predicted"/>
<organism evidence="1 2">
    <name type="scientific">Phyllobacterium endophyticum</name>
    <dbReference type="NCBI Taxonomy" id="1149773"/>
    <lineage>
        <taxon>Bacteria</taxon>
        <taxon>Pseudomonadati</taxon>
        <taxon>Pseudomonadota</taxon>
        <taxon>Alphaproteobacteria</taxon>
        <taxon>Hyphomicrobiales</taxon>
        <taxon>Phyllobacteriaceae</taxon>
        <taxon>Phyllobacterium</taxon>
    </lineage>
</organism>
<evidence type="ECO:0000313" key="2">
    <source>
        <dbReference type="Proteomes" id="UP000241158"/>
    </source>
</evidence>